<proteinExistence type="predicted"/>
<accession>A0AA89CLX2</accession>
<dbReference type="CDD" id="cd07067">
    <property type="entry name" value="HP_PGM_like"/>
    <property type="match status" value="1"/>
</dbReference>
<dbReference type="InterPro" id="IPR017578">
    <property type="entry name" value="Ribazole_CobC"/>
</dbReference>
<dbReference type="EC" id="3.1.3.73" evidence="1"/>
<protein>
    <recommendedName>
        <fullName evidence="1">Alpha-ribazole phosphatase</fullName>
        <ecNumber evidence="1">3.1.3.73</ecNumber>
    </recommendedName>
</protein>
<dbReference type="Proteomes" id="UP000029575">
    <property type="component" value="Unassembled WGS sequence"/>
</dbReference>
<organism evidence="2 3">
    <name type="scientific">Burkholderia cepacia</name>
    <name type="common">Pseudomonas cepacia</name>
    <dbReference type="NCBI Taxonomy" id="292"/>
    <lineage>
        <taxon>Bacteria</taxon>
        <taxon>Pseudomonadati</taxon>
        <taxon>Pseudomonadota</taxon>
        <taxon>Betaproteobacteria</taxon>
        <taxon>Burkholderiales</taxon>
        <taxon>Burkholderiaceae</taxon>
        <taxon>Burkholderia</taxon>
        <taxon>Burkholderia cepacia complex</taxon>
    </lineage>
</organism>
<dbReference type="InterPro" id="IPR050275">
    <property type="entry name" value="PGM_Phosphatase"/>
</dbReference>
<dbReference type="GO" id="GO:0005737">
    <property type="term" value="C:cytoplasm"/>
    <property type="evidence" value="ECO:0007669"/>
    <property type="project" value="TreeGrafter"/>
</dbReference>
<name>A0AA89CLX2_BURCE</name>
<dbReference type="SUPFAM" id="SSF53254">
    <property type="entry name" value="Phosphoglycerate mutase-like"/>
    <property type="match status" value="1"/>
</dbReference>
<dbReference type="InterPro" id="IPR013078">
    <property type="entry name" value="His_Pase_superF_clade-1"/>
</dbReference>
<gene>
    <name evidence="2" type="primary">cobC</name>
    <name evidence="2" type="ORF">DM43_5271</name>
</gene>
<dbReference type="RefSeq" id="WP_034208134.1">
    <property type="nucleotide sequence ID" value="NZ_KN150855.1"/>
</dbReference>
<dbReference type="EMBL" id="JPGD01000004">
    <property type="protein sequence ID" value="KGC04625.1"/>
    <property type="molecule type" value="Genomic_DNA"/>
</dbReference>
<dbReference type="Pfam" id="PF00300">
    <property type="entry name" value="His_Phos_1"/>
    <property type="match status" value="1"/>
</dbReference>
<dbReference type="SMART" id="SM00855">
    <property type="entry name" value="PGAM"/>
    <property type="match status" value="1"/>
</dbReference>
<dbReference type="PANTHER" id="PTHR48100:SF1">
    <property type="entry name" value="HISTIDINE PHOSPHATASE FAMILY PROTEIN-RELATED"/>
    <property type="match status" value="1"/>
</dbReference>
<keyword evidence="2" id="KW-0378">Hydrolase</keyword>
<dbReference type="NCBIfam" id="TIGR03162">
    <property type="entry name" value="ribazole_cobC"/>
    <property type="match status" value="1"/>
</dbReference>
<dbReference type="Gene3D" id="3.40.50.1240">
    <property type="entry name" value="Phosphoglycerate mutase-like"/>
    <property type="match status" value="1"/>
</dbReference>
<sequence length="201" mass="22016">MDVVLIRHPAVGIEPGICYGRSDVPLAESADDGAQAVRAHLSALGAPSPERVWTSPLARCASIAERLARAFDVPLRCDADWQEMDFGAWEMQRWDAIDRAALDAWAADLMHACAHGGESVARFVARVARQADTMATLDGSQWVVTHAGVIRAFASHVLRVPLDTLLSRPVPTGGVVWLRTNDDAQAWEIVHWDAWAHVRPQ</sequence>
<dbReference type="PANTHER" id="PTHR48100">
    <property type="entry name" value="BROAD-SPECIFICITY PHOSPHATASE YOR283W-RELATED"/>
    <property type="match status" value="1"/>
</dbReference>
<comment type="caution">
    <text evidence="2">The sequence shown here is derived from an EMBL/GenBank/DDBJ whole genome shotgun (WGS) entry which is preliminary data.</text>
</comment>
<evidence type="ECO:0000313" key="2">
    <source>
        <dbReference type="EMBL" id="KGC04625.1"/>
    </source>
</evidence>
<reference evidence="2 3" key="1">
    <citation type="submission" date="2014-06" db="EMBL/GenBank/DDBJ databases">
        <authorList>
            <person name="Bishop-Lilly K.A."/>
            <person name="Broomall S.M."/>
            <person name="Chain P.S."/>
            <person name="Chertkov O."/>
            <person name="Coyne S.R."/>
            <person name="Daligault H.E."/>
            <person name="Davenport K.W."/>
            <person name="Erkkila T."/>
            <person name="Frey K.G."/>
            <person name="Gibbons H.S."/>
            <person name="Gu W."/>
            <person name="Jaissle J."/>
            <person name="Johnson S.L."/>
            <person name="Koroleva G.I."/>
            <person name="Ladner J.T."/>
            <person name="Lo C.-C."/>
            <person name="Minogue T.D."/>
            <person name="Munk C."/>
            <person name="Palacios G.F."/>
            <person name="Redden C.L."/>
            <person name="Rosenzweig C.N."/>
            <person name="Scholz M.B."/>
            <person name="Teshima H."/>
            <person name="Xu Y."/>
        </authorList>
    </citation>
    <scope>NUCLEOTIDE SEQUENCE [LARGE SCALE GENOMIC DNA]</scope>
    <source>
        <strain evidence="2 3">DWS 37UF10B-2</strain>
    </source>
</reference>
<dbReference type="GO" id="GO:0009236">
    <property type="term" value="P:cobalamin biosynthetic process"/>
    <property type="evidence" value="ECO:0007669"/>
    <property type="project" value="UniProtKB-UniRule"/>
</dbReference>
<dbReference type="InterPro" id="IPR029033">
    <property type="entry name" value="His_PPase_superfam"/>
</dbReference>
<evidence type="ECO:0000313" key="3">
    <source>
        <dbReference type="Proteomes" id="UP000029575"/>
    </source>
</evidence>
<evidence type="ECO:0000256" key="1">
    <source>
        <dbReference type="NCBIfam" id="TIGR03162"/>
    </source>
</evidence>
<dbReference type="AlphaFoldDB" id="A0AA89CLX2"/>
<dbReference type="GO" id="GO:0043755">
    <property type="term" value="F:alpha-ribazole phosphatase activity"/>
    <property type="evidence" value="ECO:0007669"/>
    <property type="project" value="UniProtKB-UniRule"/>
</dbReference>